<dbReference type="AlphaFoldDB" id="A0A0H4VM15"/>
<dbReference type="InterPro" id="IPR000683">
    <property type="entry name" value="Gfo/Idh/MocA-like_OxRdtase_N"/>
</dbReference>
<dbReference type="KEGG" id="ruf:TH63_02730"/>
<dbReference type="InterPro" id="IPR051317">
    <property type="entry name" value="Gfo/Idh/MocA_oxidoreduct"/>
</dbReference>
<accession>A0A0H4VM15</accession>
<evidence type="ECO:0000313" key="5">
    <source>
        <dbReference type="Proteomes" id="UP000036458"/>
    </source>
</evidence>
<dbReference type="PANTHER" id="PTHR43708:SF5">
    <property type="entry name" value="CONSERVED EXPRESSED OXIDOREDUCTASE (EUROFUNG)-RELATED"/>
    <property type="match status" value="1"/>
</dbReference>
<dbReference type="PATRIC" id="fig|1379910.4.peg.588"/>
<keyword evidence="5" id="KW-1185">Reference proteome</keyword>
<dbReference type="Gene3D" id="3.30.360.10">
    <property type="entry name" value="Dihydrodipicolinate Reductase, domain 2"/>
    <property type="match status" value="1"/>
</dbReference>
<dbReference type="GO" id="GO:0016491">
    <property type="term" value="F:oxidoreductase activity"/>
    <property type="evidence" value="ECO:0007669"/>
    <property type="project" value="UniProtKB-KW"/>
</dbReference>
<evidence type="ECO:0000313" key="4">
    <source>
        <dbReference type="EMBL" id="AKQ44784.1"/>
    </source>
</evidence>
<feature type="domain" description="Gfo/Idh/MocA-like oxidoreductase N-terminal" evidence="3">
    <location>
        <begin position="3"/>
        <end position="137"/>
    </location>
</feature>
<comment type="similarity">
    <text evidence="1">Belongs to the Gfo/Idh/MocA family.</text>
</comment>
<dbReference type="Gene3D" id="3.40.50.720">
    <property type="entry name" value="NAD(P)-binding Rossmann-like Domain"/>
    <property type="match status" value="1"/>
</dbReference>
<organism evidence="4 5">
    <name type="scientific">Rufibacter radiotolerans</name>
    <dbReference type="NCBI Taxonomy" id="1379910"/>
    <lineage>
        <taxon>Bacteria</taxon>
        <taxon>Pseudomonadati</taxon>
        <taxon>Bacteroidota</taxon>
        <taxon>Cytophagia</taxon>
        <taxon>Cytophagales</taxon>
        <taxon>Hymenobacteraceae</taxon>
        <taxon>Rufibacter</taxon>
    </lineage>
</organism>
<dbReference type="RefSeq" id="WP_048919580.1">
    <property type="nucleotide sequence ID" value="NZ_CP010777.1"/>
</dbReference>
<evidence type="ECO:0000256" key="1">
    <source>
        <dbReference type="ARBA" id="ARBA00010928"/>
    </source>
</evidence>
<protein>
    <recommendedName>
        <fullName evidence="3">Gfo/Idh/MocA-like oxidoreductase N-terminal domain-containing protein</fullName>
    </recommendedName>
</protein>
<evidence type="ECO:0000256" key="2">
    <source>
        <dbReference type="ARBA" id="ARBA00023002"/>
    </source>
</evidence>
<dbReference type="SUPFAM" id="SSF55347">
    <property type="entry name" value="Glyceraldehyde-3-phosphate dehydrogenase-like, C-terminal domain"/>
    <property type="match status" value="1"/>
</dbReference>
<dbReference type="Proteomes" id="UP000036458">
    <property type="component" value="Chromosome"/>
</dbReference>
<dbReference type="GO" id="GO:0000166">
    <property type="term" value="F:nucleotide binding"/>
    <property type="evidence" value="ECO:0007669"/>
    <property type="project" value="InterPro"/>
</dbReference>
<keyword evidence="2" id="KW-0560">Oxidoreductase</keyword>
<name>A0A0H4VM15_9BACT</name>
<dbReference type="SUPFAM" id="SSF51735">
    <property type="entry name" value="NAD(P)-binding Rossmann-fold domains"/>
    <property type="match status" value="1"/>
</dbReference>
<sequence>MLKAGIIGLGRIGAEPSTRLAGQVPNGWLPISHIEALLATENIELKHISDVNLERVKWVSDYYNLSAKEHPDPNTLLKEQPDILTIATRTPERYDLIMQALDNNIKAIVVEKPLANSLKRTSEIIEKVVGNDCILGYGAARRAMGIYQQAKEILNSGEMGELKSITAEFGYTKLLWTLPHAVDLFLFFAGSSEVEYISGHCDLEEGQLIAPNNFDGDPLVETATIKFKNGVIGNILPCGGWNIRLGCTKGFITIHGDGDYIELNYSGKYNAYFTSSKRIENNFKESGICNIYSSISKSLGSNVHFSLITPAEIEMNQNILFGIFQSSLEGGKRLSVSSLNANLYISGRTGNLYA</sequence>
<evidence type="ECO:0000259" key="3">
    <source>
        <dbReference type="Pfam" id="PF01408"/>
    </source>
</evidence>
<dbReference type="STRING" id="1379910.TH63_02730"/>
<proteinExistence type="inferred from homology"/>
<dbReference type="PANTHER" id="PTHR43708">
    <property type="entry name" value="CONSERVED EXPRESSED OXIDOREDUCTASE (EUROFUNG)"/>
    <property type="match status" value="1"/>
</dbReference>
<dbReference type="Pfam" id="PF01408">
    <property type="entry name" value="GFO_IDH_MocA"/>
    <property type="match status" value="1"/>
</dbReference>
<dbReference type="EMBL" id="CP010777">
    <property type="protein sequence ID" value="AKQ44784.1"/>
    <property type="molecule type" value="Genomic_DNA"/>
</dbReference>
<reference evidence="4 5" key="1">
    <citation type="submission" date="2015-01" db="EMBL/GenBank/DDBJ databases">
        <title>Rufibacter sp./DG31D/ whole genome sequencing.</title>
        <authorList>
            <person name="Kim M.K."/>
            <person name="Srinivasan S."/>
            <person name="Lee J.-J."/>
        </authorList>
    </citation>
    <scope>NUCLEOTIDE SEQUENCE [LARGE SCALE GENOMIC DNA]</scope>
    <source>
        <strain evidence="4 5">DG31D</strain>
    </source>
</reference>
<dbReference type="OrthoDB" id="9795543at2"/>
<dbReference type="InterPro" id="IPR036291">
    <property type="entry name" value="NAD(P)-bd_dom_sf"/>
</dbReference>
<gene>
    <name evidence="4" type="ORF">TH63_02730</name>
</gene>